<dbReference type="PROSITE" id="PS51318">
    <property type="entry name" value="TAT"/>
    <property type="match status" value="1"/>
</dbReference>
<dbReference type="InterPro" id="IPR030678">
    <property type="entry name" value="Peptide/Ni-bd"/>
</dbReference>
<gene>
    <name evidence="2" type="ORF">FXN63_13195</name>
</gene>
<evidence type="ECO:0000313" key="3">
    <source>
        <dbReference type="Proteomes" id="UP000325161"/>
    </source>
</evidence>
<organism evidence="2 3">
    <name type="scientific">Pigmentiphaga aceris</name>
    <dbReference type="NCBI Taxonomy" id="1940612"/>
    <lineage>
        <taxon>Bacteria</taxon>
        <taxon>Pseudomonadati</taxon>
        <taxon>Pseudomonadota</taxon>
        <taxon>Betaproteobacteria</taxon>
        <taxon>Burkholderiales</taxon>
        <taxon>Alcaligenaceae</taxon>
        <taxon>Pigmentiphaga</taxon>
    </lineage>
</organism>
<reference evidence="2 3" key="1">
    <citation type="submission" date="2019-08" db="EMBL/GenBank/DDBJ databases">
        <title>Amphibian skin-associated Pigmentiphaga: genome sequence and occurrence across geography and hosts.</title>
        <authorList>
            <person name="Bletz M.C."/>
            <person name="Bunk B."/>
            <person name="Sproeer C."/>
            <person name="Biwer P."/>
            <person name="Reiter S."/>
            <person name="Rabemananjara F.C.E."/>
            <person name="Schulz S."/>
            <person name="Overmann J."/>
            <person name="Vences M."/>
        </authorList>
    </citation>
    <scope>NUCLEOTIDE SEQUENCE [LARGE SCALE GENOMIC DNA]</scope>
    <source>
        <strain evidence="2 3">Mada1488</strain>
    </source>
</reference>
<dbReference type="Gene3D" id="3.40.190.10">
    <property type="entry name" value="Periplasmic binding protein-like II"/>
    <property type="match status" value="1"/>
</dbReference>
<accession>A0A5C0B0P1</accession>
<dbReference type="InterPro" id="IPR000914">
    <property type="entry name" value="SBP_5_dom"/>
</dbReference>
<dbReference type="InterPro" id="IPR006311">
    <property type="entry name" value="TAT_signal"/>
</dbReference>
<dbReference type="OrthoDB" id="9801799at2"/>
<dbReference type="GO" id="GO:1904680">
    <property type="term" value="F:peptide transmembrane transporter activity"/>
    <property type="evidence" value="ECO:0007669"/>
    <property type="project" value="TreeGrafter"/>
</dbReference>
<dbReference type="InterPro" id="IPR039424">
    <property type="entry name" value="SBP_5"/>
</dbReference>
<dbReference type="Gene3D" id="3.10.105.10">
    <property type="entry name" value="Dipeptide-binding Protein, Domain 3"/>
    <property type="match status" value="1"/>
</dbReference>
<dbReference type="GO" id="GO:0043190">
    <property type="term" value="C:ATP-binding cassette (ABC) transporter complex"/>
    <property type="evidence" value="ECO:0007669"/>
    <property type="project" value="InterPro"/>
</dbReference>
<dbReference type="GO" id="GO:0015833">
    <property type="term" value="P:peptide transport"/>
    <property type="evidence" value="ECO:0007669"/>
    <property type="project" value="TreeGrafter"/>
</dbReference>
<dbReference type="EMBL" id="CP043046">
    <property type="protein sequence ID" value="QEI06680.1"/>
    <property type="molecule type" value="Genomic_DNA"/>
</dbReference>
<dbReference type="CDD" id="cd08503">
    <property type="entry name" value="PBP2_NikA_DppA_OppA_like_17"/>
    <property type="match status" value="1"/>
</dbReference>
<protein>
    <submittedName>
        <fullName evidence="2">ABC transporter substrate-binding protein</fullName>
    </submittedName>
</protein>
<dbReference type="GO" id="GO:0030288">
    <property type="term" value="C:outer membrane-bounded periplasmic space"/>
    <property type="evidence" value="ECO:0007669"/>
    <property type="project" value="UniProtKB-ARBA"/>
</dbReference>
<evidence type="ECO:0000313" key="2">
    <source>
        <dbReference type="EMBL" id="QEI06680.1"/>
    </source>
</evidence>
<evidence type="ECO:0000259" key="1">
    <source>
        <dbReference type="Pfam" id="PF00496"/>
    </source>
</evidence>
<dbReference type="KEGG" id="pacr:FXN63_13195"/>
<feature type="domain" description="Solute-binding protein family 5" evidence="1">
    <location>
        <begin position="118"/>
        <end position="464"/>
    </location>
</feature>
<dbReference type="PIRSF" id="PIRSF002741">
    <property type="entry name" value="MppA"/>
    <property type="match status" value="1"/>
</dbReference>
<dbReference type="PANTHER" id="PTHR30290">
    <property type="entry name" value="PERIPLASMIC BINDING COMPONENT OF ABC TRANSPORTER"/>
    <property type="match status" value="1"/>
</dbReference>
<name>A0A5C0B0P1_9BURK</name>
<dbReference type="SUPFAM" id="SSF53850">
    <property type="entry name" value="Periplasmic binding protein-like II"/>
    <property type="match status" value="1"/>
</dbReference>
<dbReference type="RefSeq" id="WP_148815520.1">
    <property type="nucleotide sequence ID" value="NZ_CP043046.1"/>
</dbReference>
<dbReference type="Gene3D" id="3.90.76.10">
    <property type="entry name" value="Dipeptide-binding Protein, Domain 1"/>
    <property type="match status" value="1"/>
</dbReference>
<proteinExistence type="predicted"/>
<dbReference type="AlphaFoldDB" id="A0A5C0B0P1"/>
<keyword evidence="3" id="KW-1185">Reference proteome</keyword>
<dbReference type="Proteomes" id="UP000325161">
    <property type="component" value="Chromosome"/>
</dbReference>
<dbReference type="Pfam" id="PF00496">
    <property type="entry name" value="SBP_bac_5"/>
    <property type="match status" value="1"/>
</dbReference>
<sequence length="547" mass="59347">MNNKHNEFGAMLAPAESERIFNAAMGRGMSRRDALRMMAAAGVVITGSGMLGAPGAAHAQNAATPAATPKRGGKIRAAAHSTSTADTLDPCKGSTAIDYTRHNMFYSGLTELDAKLIPHPALAEEITHEGAKVWRFKLRKGVTFHDGKALTAQDVVFSLLRHQDAALGSKVRTVAMQFEAVKAISPTEVEVTLTVANADLPVILAASHFLIIKDGTTAFATAIGTGPYTCKEFRAGVRSVGVRNENYWKPGKPYIDEIEVIGIPDEAARVNALLSGDIHIMNNMNPRSATRVNGTGTHAALETKSSLYTNLIVRQDATPAGSQDFTLAMKYMLDREQIRDAVYRGFATVGNDQPIQPGHRYYLEGLPQRSFDLDKAKFHLQKAGLAGATMPIVCSPAAEGSVDMAALLQQSAQKIGLNLTVNRVPADGYWSNHWAKHPLGFGNINPRPSADLIFTQFFQSDAAWNESGWKNPQFDQLLLQARAESDDAKRKQLYGDMQVLVNEKCGIGIPTFISFIDGYDKRIQGYGSVPLGGLMGYAFAEHIWLNT</sequence>